<evidence type="ECO:0000313" key="4">
    <source>
        <dbReference type="EMBL" id="SKA71269.1"/>
    </source>
</evidence>
<dbReference type="Gene3D" id="1.10.10.60">
    <property type="entry name" value="Homeodomain-like"/>
    <property type="match status" value="2"/>
</dbReference>
<keyword evidence="1" id="KW-0805">Transcription regulation</keyword>
<organism evidence="4 5">
    <name type="scientific">Paucidesulfovibrio gracilis DSM 16080</name>
    <dbReference type="NCBI Taxonomy" id="1121449"/>
    <lineage>
        <taxon>Bacteria</taxon>
        <taxon>Pseudomonadati</taxon>
        <taxon>Thermodesulfobacteriota</taxon>
        <taxon>Desulfovibrionia</taxon>
        <taxon>Desulfovibrionales</taxon>
        <taxon>Desulfovibrionaceae</taxon>
        <taxon>Paucidesulfovibrio</taxon>
    </lineage>
</organism>
<evidence type="ECO:0000256" key="2">
    <source>
        <dbReference type="ARBA" id="ARBA00023163"/>
    </source>
</evidence>
<dbReference type="PROSITE" id="PS01124">
    <property type="entry name" value="HTH_ARAC_FAMILY_2"/>
    <property type="match status" value="1"/>
</dbReference>
<dbReference type="Pfam" id="PF12833">
    <property type="entry name" value="HTH_18"/>
    <property type="match status" value="1"/>
</dbReference>
<sequence>MNALVDLLSDMATLDGGAVESCLKGVRFFKDSKPVRRRPMLYNPGICIVASGYKIGHLGGRSFRYDADNYLVTSVAMPFESETHPGEDEPLLGMFIDIDMTQLVDLISQMELQTEVAKVTANDFPLGVGPSVMNADMKDAAVKLLKALRSEREAKILAPGFVREIYYRALCGGQAQVLYSLVKGSGSFAQVARVINMMEGEYSKKLDVEQLAEAANMSVSAFHKAFKEVTADSPLQYLKKIRLARAKDLMVQQNMKAYLAADQVGYESPSQFSREFKRYFGRSPAEIMRETRSA</sequence>
<evidence type="ECO:0000256" key="1">
    <source>
        <dbReference type="ARBA" id="ARBA00023015"/>
    </source>
</evidence>
<dbReference type="GO" id="GO:0043565">
    <property type="term" value="F:sequence-specific DNA binding"/>
    <property type="evidence" value="ECO:0007669"/>
    <property type="project" value="InterPro"/>
</dbReference>
<dbReference type="InterPro" id="IPR009594">
    <property type="entry name" value="Tscrpt_reg_HTH_AraC_N"/>
</dbReference>
<gene>
    <name evidence="4" type="ORF">SAMN02745704_00110</name>
</gene>
<dbReference type="PANTHER" id="PTHR43436:SF2">
    <property type="entry name" value="ARAC_XYLS FAMILY TRANSCRIPTIONAL REGULATOR"/>
    <property type="match status" value="1"/>
</dbReference>
<dbReference type="STRING" id="1121449.SAMN02745704_00110"/>
<dbReference type="RefSeq" id="WP_078715703.1">
    <property type="nucleotide sequence ID" value="NZ_FUYC01000001.1"/>
</dbReference>
<proteinExistence type="predicted"/>
<dbReference type="EMBL" id="FUYC01000001">
    <property type="protein sequence ID" value="SKA71269.1"/>
    <property type="molecule type" value="Genomic_DNA"/>
</dbReference>
<keyword evidence="2" id="KW-0804">Transcription</keyword>
<keyword evidence="5" id="KW-1185">Reference proteome</keyword>
<dbReference type="SMART" id="SM00342">
    <property type="entry name" value="HTH_ARAC"/>
    <property type="match status" value="1"/>
</dbReference>
<dbReference type="Pfam" id="PF06719">
    <property type="entry name" value="AraC_N"/>
    <property type="match status" value="1"/>
</dbReference>
<reference evidence="4 5" key="1">
    <citation type="submission" date="2017-02" db="EMBL/GenBank/DDBJ databases">
        <authorList>
            <person name="Peterson S.W."/>
        </authorList>
    </citation>
    <scope>NUCLEOTIDE SEQUENCE [LARGE SCALE GENOMIC DNA]</scope>
    <source>
        <strain evidence="4 5">DSM 16080</strain>
    </source>
</reference>
<feature type="domain" description="HTH araC/xylS-type" evidence="3">
    <location>
        <begin position="192"/>
        <end position="290"/>
    </location>
</feature>
<evidence type="ECO:0000259" key="3">
    <source>
        <dbReference type="PROSITE" id="PS01124"/>
    </source>
</evidence>
<dbReference type="InterPro" id="IPR018060">
    <property type="entry name" value="HTH_AraC"/>
</dbReference>
<dbReference type="OrthoDB" id="9802263at2"/>
<dbReference type="InterPro" id="IPR009057">
    <property type="entry name" value="Homeodomain-like_sf"/>
</dbReference>
<name>A0A1T4W2A0_9BACT</name>
<evidence type="ECO:0000313" key="5">
    <source>
        <dbReference type="Proteomes" id="UP000190027"/>
    </source>
</evidence>
<dbReference type="SUPFAM" id="SSF46689">
    <property type="entry name" value="Homeodomain-like"/>
    <property type="match status" value="2"/>
</dbReference>
<dbReference type="AlphaFoldDB" id="A0A1T4W2A0"/>
<dbReference type="GO" id="GO:0003700">
    <property type="term" value="F:DNA-binding transcription factor activity"/>
    <property type="evidence" value="ECO:0007669"/>
    <property type="project" value="InterPro"/>
</dbReference>
<dbReference type="PANTHER" id="PTHR43436">
    <property type="entry name" value="ARAC-FAMILY TRANSCRIPTIONAL REGULATOR"/>
    <property type="match status" value="1"/>
</dbReference>
<protein>
    <submittedName>
        <fullName evidence="4">Transcriptional regulator, AraC family</fullName>
    </submittedName>
</protein>
<dbReference type="Proteomes" id="UP000190027">
    <property type="component" value="Unassembled WGS sequence"/>
</dbReference>
<accession>A0A1T4W2A0</accession>